<accession>A0AAD5NK98</accession>
<evidence type="ECO:0000313" key="2">
    <source>
        <dbReference type="EMBL" id="KAI9161832.1"/>
    </source>
</evidence>
<reference evidence="2" key="1">
    <citation type="journal article" date="2022" name="Plant J.">
        <title>Strategies of tolerance reflected in two North American maple genomes.</title>
        <authorList>
            <person name="McEvoy S.L."/>
            <person name="Sezen U.U."/>
            <person name="Trouern-Trend A."/>
            <person name="McMahon S.M."/>
            <person name="Schaberg P.G."/>
            <person name="Yang J."/>
            <person name="Wegrzyn J.L."/>
            <person name="Swenson N.G."/>
        </authorList>
    </citation>
    <scope>NUCLEOTIDE SEQUENCE</scope>
    <source>
        <strain evidence="2">91603</strain>
    </source>
</reference>
<dbReference type="Proteomes" id="UP001064489">
    <property type="component" value="Chromosome 2"/>
</dbReference>
<reference evidence="2" key="2">
    <citation type="submission" date="2023-02" db="EMBL/GenBank/DDBJ databases">
        <authorList>
            <person name="Swenson N.G."/>
            <person name="Wegrzyn J.L."/>
            <person name="Mcevoy S.L."/>
        </authorList>
    </citation>
    <scope>NUCLEOTIDE SEQUENCE</scope>
    <source>
        <strain evidence="2">91603</strain>
        <tissue evidence="2">Leaf</tissue>
    </source>
</reference>
<sequence length="339" mass="38816">METSHNQPLSIESFSYSWLVNLKPSLEGLLDNTSIDSCSFDDLSANSFIEMDPTMPPSKRFLRNSQDFKFDFPISQSPADLAHQLVHADQLFANGYLMPLCFVHDPLKLEAFDEASDNSYTSNSHLASLPAAISSKIGSDRKLTSCSSLRKCRKLSKRLFQKYLNFLVKPLYRRIRGSGGGRSSSSTTSRANHQNGDHHHHSRVHSWVYSAETSPRISVAYSADDCWRKSCDSESSIYEAVLHCKRSIGQWMETWWHSNLRVCRMSKASGHCYEFQDNELVQDFLQYCNQSTASRGRGLVNELFWLFSWRSKKYMGHIEDIRTDIIEPYLQSFVFAPLC</sequence>
<keyword evidence="3" id="KW-1185">Reference proteome</keyword>
<gene>
    <name evidence="2" type="ORF">LWI28_021119</name>
</gene>
<comment type="caution">
    <text evidence="2">The sequence shown here is derived from an EMBL/GenBank/DDBJ whole genome shotgun (WGS) entry which is preliminary data.</text>
</comment>
<dbReference type="AlphaFoldDB" id="A0AAD5NK98"/>
<feature type="region of interest" description="Disordered" evidence="1">
    <location>
        <begin position="177"/>
        <end position="203"/>
    </location>
</feature>
<proteinExistence type="predicted"/>
<name>A0AAD5NK98_ACENE</name>
<dbReference type="PANTHER" id="PTHR34576">
    <property type="entry name" value="MEMBRANE-ASSOCIATED KINASE REGULATOR 6-RELATED"/>
    <property type="match status" value="1"/>
</dbReference>
<dbReference type="PANTHER" id="PTHR34576:SF2">
    <property type="entry name" value="MEMBRANE-ASSOCIATED KINASE REGULATOR 6-RELATED"/>
    <property type="match status" value="1"/>
</dbReference>
<evidence type="ECO:0008006" key="4">
    <source>
        <dbReference type="Google" id="ProtNLM"/>
    </source>
</evidence>
<organism evidence="2 3">
    <name type="scientific">Acer negundo</name>
    <name type="common">Box elder</name>
    <dbReference type="NCBI Taxonomy" id="4023"/>
    <lineage>
        <taxon>Eukaryota</taxon>
        <taxon>Viridiplantae</taxon>
        <taxon>Streptophyta</taxon>
        <taxon>Embryophyta</taxon>
        <taxon>Tracheophyta</taxon>
        <taxon>Spermatophyta</taxon>
        <taxon>Magnoliopsida</taxon>
        <taxon>eudicotyledons</taxon>
        <taxon>Gunneridae</taxon>
        <taxon>Pentapetalae</taxon>
        <taxon>rosids</taxon>
        <taxon>malvids</taxon>
        <taxon>Sapindales</taxon>
        <taxon>Sapindaceae</taxon>
        <taxon>Hippocastanoideae</taxon>
        <taxon>Acereae</taxon>
        <taxon>Acer</taxon>
    </lineage>
</organism>
<evidence type="ECO:0000256" key="1">
    <source>
        <dbReference type="SAM" id="MobiDB-lite"/>
    </source>
</evidence>
<protein>
    <recommendedName>
        <fullName evidence="4">Membrane-associated kinase regulator 6</fullName>
    </recommendedName>
</protein>
<dbReference type="EMBL" id="JAJSOW010000106">
    <property type="protein sequence ID" value="KAI9161832.1"/>
    <property type="molecule type" value="Genomic_DNA"/>
</dbReference>
<dbReference type="InterPro" id="IPR044699">
    <property type="entry name" value="MAKR6"/>
</dbReference>
<evidence type="ECO:0000313" key="3">
    <source>
        <dbReference type="Proteomes" id="UP001064489"/>
    </source>
</evidence>